<dbReference type="SUPFAM" id="SSF102114">
    <property type="entry name" value="Radical SAM enzymes"/>
    <property type="match status" value="1"/>
</dbReference>
<dbReference type="AlphaFoldDB" id="A0A4Y4EVD7"/>
<dbReference type="EC" id="2.8.1.8" evidence="8"/>
<dbReference type="InterPro" id="IPR031691">
    <property type="entry name" value="LIAS_N"/>
</dbReference>
<dbReference type="InterPro" id="IPR007197">
    <property type="entry name" value="rSAM"/>
</dbReference>
<feature type="compositionally biased region" description="Basic and acidic residues" evidence="9">
    <location>
        <begin position="29"/>
        <end position="39"/>
    </location>
</feature>
<dbReference type="SFLD" id="SFLDG01058">
    <property type="entry name" value="lipoyl_synthase_like"/>
    <property type="match status" value="1"/>
</dbReference>
<accession>A0A4Y4EVD7</accession>
<comment type="cofactor">
    <cofactor evidence="8">
        <name>[4Fe-4S] cluster</name>
        <dbReference type="ChEBI" id="CHEBI:49883"/>
    </cofactor>
    <text evidence="8">Binds 2 [4Fe-4S] clusters per subunit. One cluster is coordinated with 3 cysteines and an exchangeable S-adenosyl-L-methionine.</text>
</comment>
<feature type="region of interest" description="Disordered" evidence="9">
    <location>
        <begin position="1"/>
        <end position="49"/>
    </location>
</feature>
<evidence type="ECO:0000256" key="7">
    <source>
        <dbReference type="ARBA" id="ARBA00047326"/>
    </source>
</evidence>
<feature type="binding site" evidence="8">
    <location>
        <position position="82"/>
    </location>
    <ligand>
        <name>[4Fe-4S] cluster</name>
        <dbReference type="ChEBI" id="CHEBI:49883"/>
        <label>1</label>
    </ligand>
</feature>
<dbReference type="CDD" id="cd01335">
    <property type="entry name" value="Radical_SAM"/>
    <property type="match status" value="1"/>
</dbReference>
<feature type="binding site" evidence="8">
    <location>
        <position position="77"/>
    </location>
    <ligand>
        <name>[4Fe-4S] cluster</name>
        <dbReference type="ChEBI" id="CHEBI:49883"/>
        <label>1</label>
    </ligand>
</feature>
<feature type="binding site" evidence="8">
    <location>
        <position position="107"/>
    </location>
    <ligand>
        <name>[4Fe-4S] cluster</name>
        <dbReference type="ChEBI" id="CHEBI:49883"/>
        <label>2</label>
        <note>4Fe-4S-S-AdoMet</note>
    </ligand>
</feature>
<comment type="similarity">
    <text evidence="8">Belongs to the radical SAM superfamily. Lipoyl synthase family.</text>
</comment>
<dbReference type="SFLD" id="SFLDS00029">
    <property type="entry name" value="Radical_SAM"/>
    <property type="match status" value="1"/>
</dbReference>
<dbReference type="GO" id="GO:0046872">
    <property type="term" value="F:metal ion binding"/>
    <property type="evidence" value="ECO:0007669"/>
    <property type="project" value="UniProtKB-KW"/>
</dbReference>
<evidence type="ECO:0000313" key="11">
    <source>
        <dbReference type="EMBL" id="GED21852.1"/>
    </source>
</evidence>
<evidence type="ECO:0000259" key="10">
    <source>
        <dbReference type="PROSITE" id="PS51918"/>
    </source>
</evidence>
<evidence type="ECO:0000256" key="5">
    <source>
        <dbReference type="ARBA" id="ARBA00023004"/>
    </source>
</evidence>
<keyword evidence="5 8" id="KW-0408">Iron</keyword>
<dbReference type="GO" id="GO:0051539">
    <property type="term" value="F:4 iron, 4 sulfur cluster binding"/>
    <property type="evidence" value="ECO:0007669"/>
    <property type="project" value="UniProtKB-UniRule"/>
</dbReference>
<dbReference type="Pfam" id="PF04055">
    <property type="entry name" value="Radical_SAM"/>
    <property type="match status" value="1"/>
</dbReference>
<sequence length="358" mass="39759">MQTMSDETVKKIVSGDKYRNEHGATAIKDGMKQRNRPEEDNPSLGRKPKWLRAQIPGGERFDAVKRNVDEHRLSTVCAESHCPNMGECWSNGTATIMLMGSVCTRACRFCAVDTGNPQGWLDSDEPQNTAKSVELMGLRYVVLTSVDRDDLEDGGATHYADCVRAIKARTPEVAVEALTPDFDAEPAAVERVVDSGLEVFAQNVETVERLTSRVRDPRAGYRKTLDVLAHAKRHRPGVITKTSLMLGLGETEEEILQTFDDLREIGVDIVTLGQYLRPTRNHLPVERWVTPEEFERYRQLGLEKGFMEVPSGPLVRSSYRADRVFENNNLGLELASPGTVPGQAEEADPNLIPALNVG</sequence>
<comment type="subcellular location">
    <subcellularLocation>
        <location evidence="8">Cytoplasm</location>
    </subcellularLocation>
</comment>
<evidence type="ECO:0000256" key="3">
    <source>
        <dbReference type="ARBA" id="ARBA00022691"/>
    </source>
</evidence>
<evidence type="ECO:0000313" key="12">
    <source>
        <dbReference type="Proteomes" id="UP000319812"/>
    </source>
</evidence>
<feature type="domain" description="Radical SAM core" evidence="10">
    <location>
        <begin position="89"/>
        <end position="307"/>
    </location>
</feature>
<dbReference type="PANTHER" id="PTHR10949:SF0">
    <property type="entry name" value="LIPOYL SYNTHASE, MITOCHONDRIAL"/>
    <property type="match status" value="1"/>
</dbReference>
<dbReference type="SFLD" id="SFLDF00271">
    <property type="entry name" value="lipoyl_synthase"/>
    <property type="match status" value="1"/>
</dbReference>
<comment type="caution">
    <text evidence="11">The sequence shown here is derived from an EMBL/GenBank/DDBJ whole genome shotgun (WGS) entry which is preliminary data.</text>
</comment>
<dbReference type="EMBL" id="BJOC01000012">
    <property type="protein sequence ID" value="GED21852.1"/>
    <property type="molecule type" value="Genomic_DNA"/>
</dbReference>
<dbReference type="UniPathway" id="UPA00538">
    <property type="reaction ID" value="UER00593"/>
</dbReference>
<keyword evidence="6 8" id="KW-0411">Iron-sulfur</keyword>
<dbReference type="PROSITE" id="PS51918">
    <property type="entry name" value="RADICAL_SAM"/>
    <property type="match status" value="1"/>
</dbReference>
<evidence type="ECO:0000256" key="6">
    <source>
        <dbReference type="ARBA" id="ARBA00023014"/>
    </source>
</evidence>
<dbReference type="InterPro" id="IPR013785">
    <property type="entry name" value="Aldolase_TIM"/>
</dbReference>
<feature type="compositionally biased region" description="Basic and acidic residues" evidence="9">
    <location>
        <begin position="7"/>
        <end position="22"/>
    </location>
</feature>
<dbReference type="PANTHER" id="PTHR10949">
    <property type="entry name" value="LIPOYL SYNTHASE"/>
    <property type="match status" value="1"/>
</dbReference>
<evidence type="ECO:0000256" key="2">
    <source>
        <dbReference type="ARBA" id="ARBA00022679"/>
    </source>
</evidence>
<dbReference type="NCBIfam" id="TIGR00510">
    <property type="entry name" value="lipA"/>
    <property type="match status" value="1"/>
</dbReference>
<feature type="binding site" evidence="8">
    <location>
        <position position="318"/>
    </location>
    <ligand>
        <name>[4Fe-4S] cluster</name>
        <dbReference type="ChEBI" id="CHEBI:49883"/>
        <label>1</label>
    </ligand>
</feature>
<dbReference type="PIRSF" id="PIRSF005963">
    <property type="entry name" value="Lipoyl_synth"/>
    <property type="match status" value="1"/>
</dbReference>
<comment type="function">
    <text evidence="8">Catalyzes the radical-mediated insertion of two sulfur atoms into the C-6 and C-8 positions of the octanoyl moiety bound to the lipoyl domains of lipoate-dependent enzymes, thereby converting the octanoylated domains into lipoylated derivatives.</text>
</comment>
<keyword evidence="4 8" id="KW-0479">Metal-binding</keyword>
<proteinExistence type="inferred from homology"/>
<keyword evidence="1 8" id="KW-0004">4Fe-4S</keyword>
<feature type="binding site" evidence="8">
    <location>
        <position position="110"/>
    </location>
    <ligand>
        <name>[4Fe-4S] cluster</name>
        <dbReference type="ChEBI" id="CHEBI:49883"/>
        <label>2</label>
        <note>4Fe-4S-S-AdoMet</note>
    </ligand>
</feature>
<keyword evidence="8" id="KW-0963">Cytoplasm</keyword>
<keyword evidence="12" id="KW-1185">Reference proteome</keyword>
<feature type="binding site" evidence="8">
    <location>
        <position position="103"/>
    </location>
    <ligand>
        <name>[4Fe-4S] cluster</name>
        <dbReference type="ChEBI" id="CHEBI:49883"/>
        <label>2</label>
        <note>4Fe-4S-S-AdoMet</note>
    </ligand>
</feature>
<dbReference type="NCBIfam" id="NF004019">
    <property type="entry name" value="PRK05481.1"/>
    <property type="match status" value="1"/>
</dbReference>
<evidence type="ECO:0000256" key="8">
    <source>
        <dbReference type="HAMAP-Rule" id="MF_00206"/>
    </source>
</evidence>
<dbReference type="HAMAP" id="MF_00206">
    <property type="entry name" value="Lipoyl_synth"/>
    <property type="match status" value="1"/>
</dbReference>
<dbReference type="InterPro" id="IPR058240">
    <property type="entry name" value="rSAM_sf"/>
</dbReference>
<dbReference type="Pfam" id="PF16881">
    <property type="entry name" value="LIAS_N"/>
    <property type="match status" value="1"/>
</dbReference>
<comment type="pathway">
    <text evidence="8">Protein modification; protein lipoylation via endogenous pathway; protein N(6)-(lipoyl)lysine from octanoyl-[acyl-carrier-protein]: step 2/2.</text>
</comment>
<name>A0A4Y4EVD7_9GAMM</name>
<keyword evidence="2 8" id="KW-0808">Transferase</keyword>
<reference evidence="11 12" key="1">
    <citation type="submission" date="2019-06" db="EMBL/GenBank/DDBJ databases">
        <title>Whole genome shotgun sequence of Halomonas halmophila NBRC 15537.</title>
        <authorList>
            <person name="Hosoyama A."/>
            <person name="Uohara A."/>
            <person name="Ohji S."/>
            <person name="Ichikawa N."/>
        </authorList>
    </citation>
    <scope>NUCLEOTIDE SEQUENCE [LARGE SCALE GENOMIC DNA]</scope>
    <source>
        <strain evidence="11 12">NBRC 15537</strain>
    </source>
</reference>
<comment type="catalytic activity">
    <reaction evidence="7 8">
        <text>[[Fe-S] cluster scaffold protein carrying a second [4Fe-4S](2+) cluster] + N(6)-octanoyl-L-lysyl-[protein] + 2 oxidized [2Fe-2S]-[ferredoxin] + 2 S-adenosyl-L-methionine + 4 H(+) = [[Fe-S] cluster scaffold protein] + N(6)-[(R)-dihydrolipoyl]-L-lysyl-[protein] + 4 Fe(3+) + 2 hydrogen sulfide + 2 5'-deoxyadenosine + 2 L-methionine + 2 reduced [2Fe-2S]-[ferredoxin]</text>
        <dbReference type="Rhea" id="RHEA:16585"/>
        <dbReference type="Rhea" id="RHEA-COMP:9928"/>
        <dbReference type="Rhea" id="RHEA-COMP:10000"/>
        <dbReference type="Rhea" id="RHEA-COMP:10001"/>
        <dbReference type="Rhea" id="RHEA-COMP:10475"/>
        <dbReference type="Rhea" id="RHEA-COMP:14568"/>
        <dbReference type="Rhea" id="RHEA-COMP:14569"/>
        <dbReference type="ChEBI" id="CHEBI:15378"/>
        <dbReference type="ChEBI" id="CHEBI:17319"/>
        <dbReference type="ChEBI" id="CHEBI:29034"/>
        <dbReference type="ChEBI" id="CHEBI:29919"/>
        <dbReference type="ChEBI" id="CHEBI:33722"/>
        <dbReference type="ChEBI" id="CHEBI:33737"/>
        <dbReference type="ChEBI" id="CHEBI:33738"/>
        <dbReference type="ChEBI" id="CHEBI:57844"/>
        <dbReference type="ChEBI" id="CHEBI:59789"/>
        <dbReference type="ChEBI" id="CHEBI:78809"/>
        <dbReference type="ChEBI" id="CHEBI:83100"/>
        <dbReference type="EC" id="2.8.1.8"/>
    </reaction>
</comment>
<feature type="binding site" evidence="8">
    <location>
        <position position="88"/>
    </location>
    <ligand>
        <name>[4Fe-4S] cluster</name>
        <dbReference type="ChEBI" id="CHEBI:49883"/>
        <label>1</label>
    </ligand>
</feature>
<evidence type="ECO:0000256" key="9">
    <source>
        <dbReference type="SAM" id="MobiDB-lite"/>
    </source>
</evidence>
<dbReference type="GO" id="GO:0016992">
    <property type="term" value="F:lipoate synthase activity"/>
    <property type="evidence" value="ECO:0007669"/>
    <property type="project" value="UniProtKB-UniRule"/>
</dbReference>
<dbReference type="GO" id="GO:0005737">
    <property type="term" value="C:cytoplasm"/>
    <property type="evidence" value="ECO:0007669"/>
    <property type="project" value="UniProtKB-SubCell"/>
</dbReference>
<dbReference type="GO" id="GO:0009249">
    <property type="term" value="P:protein lipoylation"/>
    <property type="evidence" value="ECO:0007669"/>
    <property type="project" value="UniProtKB-UniRule"/>
</dbReference>
<gene>
    <name evidence="11" type="primary">lipA_1</name>
    <name evidence="8" type="synonym">lipA</name>
    <name evidence="11" type="ORF">HHA01_08290</name>
</gene>
<evidence type="ECO:0000256" key="4">
    <source>
        <dbReference type="ARBA" id="ARBA00022723"/>
    </source>
</evidence>
<evidence type="ECO:0000256" key="1">
    <source>
        <dbReference type="ARBA" id="ARBA00022485"/>
    </source>
</evidence>
<dbReference type="Proteomes" id="UP000319812">
    <property type="component" value="Unassembled WGS sequence"/>
</dbReference>
<dbReference type="InterPro" id="IPR003698">
    <property type="entry name" value="Lipoyl_synth"/>
</dbReference>
<dbReference type="SMART" id="SM00729">
    <property type="entry name" value="Elp3"/>
    <property type="match status" value="1"/>
</dbReference>
<protein>
    <recommendedName>
        <fullName evidence="8">Lipoyl synthase</fullName>
        <ecNumber evidence="8">2.8.1.8</ecNumber>
    </recommendedName>
    <alternativeName>
        <fullName evidence="8">Lip-syn</fullName>
        <shortName evidence="8">LS</shortName>
    </alternativeName>
    <alternativeName>
        <fullName evidence="8">Lipoate synthase</fullName>
    </alternativeName>
    <alternativeName>
        <fullName evidence="8">Lipoic acid synthase</fullName>
    </alternativeName>
    <alternativeName>
        <fullName evidence="8">Sulfur insertion protein LipA</fullName>
    </alternativeName>
</protein>
<dbReference type="InterPro" id="IPR006638">
    <property type="entry name" value="Elp3/MiaA/NifB-like_rSAM"/>
</dbReference>
<dbReference type="Gene3D" id="3.20.20.70">
    <property type="entry name" value="Aldolase class I"/>
    <property type="match status" value="1"/>
</dbReference>
<organism evidence="11 12">
    <name type="scientific">Halomonas halmophila</name>
    <dbReference type="NCBI Taxonomy" id="252"/>
    <lineage>
        <taxon>Bacteria</taxon>
        <taxon>Pseudomonadati</taxon>
        <taxon>Pseudomonadota</taxon>
        <taxon>Gammaproteobacteria</taxon>
        <taxon>Oceanospirillales</taxon>
        <taxon>Halomonadaceae</taxon>
        <taxon>Halomonas</taxon>
    </lineage>
</organism>
<keyword evidence="3 8" id="KW-0949">S-adenosyl-L-methionine</keyword>
<dbReference type="NCBIfam" id="NF009544">
    <property type="entry name" value="PRK12928.1"/>
    <property type="match status" value="1"/>
</dbReference>